<reference evidence="2" key="1">
    <citation type="submission" date="2022-11" db="EMBL/GenBank/DDBJ databases">
        <authorList>
            <person name="Kikuchi T."/>
        </authorList>
    </citation>
    <scope>NUCLEOTIDE SEQUENCE</scope>
    <source>
        <strain evidence="2">PS1010</strain>
    </source>
</reference>
<comment type="caution">
    <text evidence="2">The sequence shown here is derived from an EMBL/GenBank/DDBJ whole genome shotgun (WGS) entry which is preliminary data.</text>
</comment>
<dbReference type="InterPro" id="IPR036071">
    <property type="entry name" value="AMMECR1_dom_sf"/>
</dbReference>
<evidence type="ECO:0000313" key="2">
    <source>
        <dbReference type="EMBL" id="CAI5443869.1"/>
    </source>
</evidence>
<dbReference type="Pfam" id="PF01871">
    <property type="entry name" value="AMMECR1"/>
    <property type="match status" value="1"/>
</dbReference>
<evidence type="ECO:0000259" key="1">
    <source>
        <dbReference type="PROSITE" id="PS51112"/>
    </source>
</evidence>
<organism evidence="2 3">
    <name type="scientific">Caenorhabditis angaria</name>
    <dbReference type="NCBI Taxonomy" id="860376"/>
    <lineage>
        <taxon>Eukaryota</taxon>
        <taxon>Metazoa</taxon>
        <taxon>Ecdysozoa</taxon>
        <taxon>Nematoda</taxon>
        <taxon>Chromadorea</taxon>
        <taxon>Rhabditida</taxon>
        <taxon>Rhabditina</taxon>
        <taxon>Rhabditomorpha</taxon>
        <taxon>Rhabditoidea</taxon>
        <taxon>Rhabditidae</taxon>
        <taxon>Peloderinae</taxon>
        <taxon>Caenorhabditis</taxon>
    </lineage>
</organism>
<evidence type="ECO:0000313" key="3">
    <source>
        <dbReference type="Proteomes" id="UP001152747"/>
    </source>
</evidence>
<protein>
    <recommendedName>
        <fullName evidence="1">AMMECR1 domain-containing protein</fullName>
    </recommendedName>
</protein>
<dbReference type="Proteomes" id="UP001152747">
    <property type="component" value="Unassembled WGS sequence"/>
</dbReference>
<dbReference type="NCBIfam" id="TIGR00296">
    <property type="entry name" value="TIGR00296 family protein"/>
    <property type="match status" value="1"/>
</dbReference>
<sequence length="192" mass="22038">MSIEMAAYCFDVIQASLRGTVEPTVPREIPDIERPLFVTWKKGADEDLRGCIGTFSDLRLSRGLNEYAKISAFQDTRFRPITLDEIPSLHCGVSILVDFEDCTNYNDWQIGTHGVRMRFNYRGSNYSAVFLPEVMPEQGWNHVQTIDNLIKKSGFSGKIDENLRNSLKCVRFQSQKFVLSYNDYVAYKNSKN</sequence>
<dbReference type="InterPro" id="IPR002733">
    <property type="entry name" value="AMMECR1_domain"/>
</dbReference>
<dbReference type="PROSITE" id="PS51112">
    <property type="entry name" value="AMMECR1"/>
    <property type="match status" value="1"/>
</dbReference>
<dbReference type="OrthoDB" id="24630at2759"/>
<feature type="domain" description="AMMECR1" evidence="1">
    <location>
        <begin position="1"/>
        <end position="188"/>
    </location>
</feature>
<dbReference type="EMBL" id="CANHGI010000002">
    <property type="protein sequence ID" value="CAI5443869.1"/>
    <property type="molecule type" value="Genomic_DNA"/>
</dbReference>
<name>A0A9P1IEL9_9PELO</name>
<dbReference type="InterPro" id="IPR027485">
    <property type="entry name" value="AMMECR1_N"/>
</dbReference>
<proteinExistence type="predicted"/>
<accession>A0A9P1IEL9</accession>
<gene>
    <name evidence="2" type="ORF">CAMP_LOCUS6506</name>
</gene>
<dbReference type="PANTHER" id="PTHR13016:SF0">
    <property type="entry name" value="AMME SYNDROME CANDIDATE GENE 1 PROTEIN"/>
    <property type="match status" value="1"/>
</dbReference>
<dbReference type="AlphaFoldDB" id="A0A9P1IEL9"/>
<keyword evidence="3" id="KW-1185">Reference proteome</keyword>
<dbReference type="SUPFAM" id="SSF143447">
    <property type="entry name" value="AMMECR1-like"/>
    <property type="match status" value="1"/>
</dbReference>
<dbReference type="InterPro" id="IPR023473">
    <property type="entry name" value="AMMECR1"/>
</dbReference>
<dbReference type="Gene3D" id="3.30.700.20">
    <property type="entry name" value="Hypothetical protein ph0010, domain 1"/>
    <property type="match status" value="1"/>
</dbReference>
<dbReference type="PANTHER" id="PTHR13016">
    <property type="entry name" value="AMMECR1 HOMOLOG"/>
    <property type="match status" value="1"/>
</dbReference>